<comment type="caution">
    <text evidence="2">The sequence shown here is derived from an EMBL/GenBank/DDBJ whole genome shotgun (WGS) entry which is preliminary data.</text>
</comment>
<keyword evidence="2" id="KW-0548">Nucleotidyltransferase</keyword>
<evidence type="ECO:0000259" key="1">
    <source>
        <dbReference type="PROSITE" id="PS50994"/>
    </source>
</evidence>
<dbReference type="PANTHER" id="PTHR45835">
    <property type="entry name" value="YALI0A06105P"/>
    <property type="match status" value="1"/>
</dbReference>
<name>A0ABQ5F6H7_9ASTR</name>
<keyword evidence="2" id="KW-0695">RNA-directed DNA polymerase</keyword>
<proteinExistence type="predicted"/>
<dbReference type="Pfam" id="PF24626">
    <property type="entry name" value="SH3_Tf2-1"/>
    <property type="match status" value="1"/>
</dbReference>
<dbReference type="Gene3D" id="3.30.420.10">
    <property type="entry name" value="Ribonuclease H-like superfamily/Ribonuclease H"/>
    <property type="match status" value="1"/>
</dbReference>
<reference evidence="2" key="1">
    <citation type="journal article" date="2022" name="Int. J. Mol. Sci.">
        <title>Draft Genome of Tanacetum Coccineum: Genomic Comparison of Closely Related Tanacetum-Family Plants.</title>
        <authorList>
            <person name="Yamashiro T."/>
            <person name="Shiraishi A."/>
            <person name="Nakayama K."/>
            <person name="Satake H."/>
        </authorList>
    </citation>
    <scope>NUCLEOTIDE SEQUENCE</scope>
</reference>
<dbReference type="InterPro" id="IPR001584">
    <property type="entry name" value="Integrase_cat-core"/>
</dbReference>
<gene>
    <name evidence="2" type="ORF">Tco_1002519</name>
</gene>
<accession>A0ABQ5F6H7</accession>
<dbReference type="EMBL" id="BQNB010017068">
    <property type="protein sequence ID" value="GJT58986.1"/>
    <property type="molecule type" value="Genomic_DNA"/>
</dbReference>
<dbReference type="InterPro" id="IPR012337">
    <property type="entry name" value="RNaseH-like_sf"/>
</dbReference>
<feature type="domain" description="Integrase catalytic" evidence="1">
    <location>
        <begin position="1"/>
        <end position="181"/>
    </location>
</feature>
<evidence type="ECO:0000313" key="2">
    <source>
        <dbReference type="EMBL" id="GJT58986.1"/>
    </source>
</evidence>
<protein>
    <submittedName>
        <fullName evidence="2">Reverse transcriptase domain-containing protein</fullName>
    </submittedName>
</protein>
<dbReference type="Proteomes" id="UP001151760">
    <property type="component" value="Unassembled WGS sequence"/>
</dbReference>
<keyword evidence="2" id="KW-0808">Transferase</keyword>
<dbReference type="GO" id="GO:0003964">
    <property type="term" value="F:RNA-directed DNA polymerase activity"/>
    <property type="evidence" value="ECO:0007669"/>
    <property type="project" value="UniProtKB-KW"/>
</dbReference>
<evidence type="ECO:0000313" key="3">
    <source>
        <dbReference type="Proteomes" id="UP001151760"/>
    </source>
</evidence>
<dbReference type="PANTHER" id="PTHR45835:SF99">
    <property type="entry name" value="CHROMO DOMAIN-CONTAINING PROTEIN-RELATED"/>
    <property type="match status" value="1"/>
</dbReference>
<keyword evidence="3" id="KW-1185">Reference proteome</keyword>
<dbReference type="InterPro" id="IPR056924">
    <property type="entry name" value="SH3_Tf2-1"/>
</dbReference>
<sequence>MDFVTKLPRTSSGHDAIWVIVDRLTKSAHFLPIRDDYKMDRLAILYLNEIIARHGMPITIIFDHDSRFTSRFWQSIQEALGIRLDMSMAYHPQTDGQKFSYNNSYHSSVRCAPFEALYDRKCHSPILCAEVRERQLIGHELVQETTEKISQIKGRLKAARDRQKSYADKRRKPLEFSVGEYVLLKVSPWKGVVRFRKKGTLAPRFVGSFEITKRIGPVTYRLRLPKEHSGVHDMFHVSNLKKCLADPTLQIPLDEIQVDARLNFVEEPVEILEREFKKLKRSRIAIVKV</sequence>
<reference evidence="2" key="2">
    <citation type="submission" date="2022-01" db="EMBL/GenBank/DDBJ databases">
        <authorList>
            <person name="Yamashiro T."/>
            <person name="Shiraishi A."/>
            <person name="Satake H."/>
            <person name="Nakayama K."/>
        </authorList>
    </citation>
    <scope>NUCLEOTIDE SEQUENCE</scope>
</reference>
<dbReference type="PROSITE" id="PS50994">
    <property type="entry name" value="INTEGRASE"/>
    <property type="match status" value="1"/>
</dbReference>
<dbReference type="InterPro" id="IPR036397">
    <property type="entry name" value="RNaseH_sf"/>
</dbReference>
<dbReference type="SUPFAM" id="SSF53098">
    <property type="entry name" value="Ribonuclease H-like"/>
    <property type="match status" value="1"/>
</dbReference>
<organism evidence="2 3">
    <name type="scientific">Tanacetum coccineum</name>
    <dbReference type="NCBI Taxonomy" id="301880"/>
    <lineage>
        <taxon>Eukaryota</taxon>
        <taxon>Viridiplantae</taxon>
        <taxon>Streptophyta</taxon>
        <taxon>Embryophyta</taxon>
        <taxon>Tracheophyta</taxon>
        <taxon>Spermatophyta</taxon>
        <taxon>Magnoliopsida</taxon>
        <taxon>eudicotyledons</taxon>
        <taxon>Gunneridae</taxon>
        <taxon>Pentapetalae</taxon>
        <taxon>asterids</taxon>
        <taxon>campanulids</taxon>
        <taxon>Asterales</taxon>
        <taxon>Asteraceae</taxon>
        <taxon>Asteroideae</taxon>
        <taxon>Anthemideae</taxon>
        <taxon>Anthemidinae</taxon>
        <taxon>Tanacetum</taxon>
    </lineage>
</organism>